<name>A0AAE0GBX2_9CHLO</name>
<dbReference type="PANTHER" id="PTHR13271:SF154">
    <property type="entry name" value="GRIP DOMAIN-CONTAINING PROTEIN"/>
    <property type="match status" value="1"/>
</dbReference>
<dbReference type="CDD" id="cd10527">
    <property type="entry name" value="SET_LSMT"/>
    <property type="match status" value="1"/>
</dbReference>
<reference evidence="1 2" key="1">
    <citation type="journal article" date="2015" name="Genome Biol. Evol.">
        <title>Comparative Genomics of a Bacterivorous Green Alga Reveals Evolutionary Causalities and Consequences of Phago-Mixotrophic Mode of Nutrition.</title>
        <authorList>
            <person name="Burns J.A."/>
            <person name="Paasch A."/>
            <person name="Narechania A."/>
            <person name="Kim E."/>
        </authorList>
    </citation>
    <scope>NUCLEOTIDE SEQUENCE [LARGE SCALE GENOMIC DNA]</scope>
    <source>
        <strain evidence="1 2">PLY_AMNH</strain>
    </source>
</reference>
<dbReference type="PANTHER" id="PTHR13271">
    <property type="entry name" value="UNCHARACTERIZED PUTATIVE METHYLTRANSFERASE"/>
    <property type="match status" value="1"/>
</dbReference>
<organism evidence="1 2">
    <name type="scientific">Cymbomonas tetramitiformis</name>
    <dbReference type="NCBI Taxonomy" id="36881"/>
    <lineage>
        <taxon>Eukaryota</taxon>
        <taxon>Viridiplantae</taxon>
        <taxon>Chlorophyta</taxon>
        <taxon>Pyramimonadophyceae</taxon>
        <taxon>Pyramimonadales</taxon>
        <taxon>Pyramimonadaceae</taxon>
        <taxon>Cymbomonas</taxon>
    </lineage>
</organism>
<evidence type="ECO:0000313" key="2">
    <source>
        <dbReference type="Proteomes" id="UP001190700"/>
    </source>
</evidence>
<accession>A0AAE0GBX2</accession>
<proteinExistence type="predicted"/>
<dbReference type="EMBL" id="LGRX02007638">
    <property type="protein sequence ID" value="KAK3274581.1"/>
    <property type="molecule type" value="Genomic_DNA"/>
</dbReference>
<keyword evidence="2" id="KW-1185">Reference proteome</keyword>
<sequence>MVDWIRKSGGFVSSKLAVAQVAPYTGTRGIIVKDSVREGETLFAVPIEACYMSSSQACDQLGIAAARKLSPPMASTLPPQLCLAMLLAHERSKGKRSKWYAYIHSLPEDIPCAWAMSEAEAMHSVKKINHTEAKRLLELRSVVASCLEEDLQRAKQLYGPPFGAAGVDNDSILRWALGMVFSRSYAGESIMALGPLVDMCNHADQAHAPFPGDFNGVQVTAVSAAEALAVGDELCVSYSTQMTEELTWLNYGFLGQASPSLPKHLGTSTAELLLSQT</sequence>
<dbReference type="GO" id="GO:0016279">
    <property type="term" value="F:protein-lysine N-methyltransferase activity"/>
    <property type="evidence" value="ECO:0007669"/>
    <property type="project" value="TreeGrafter"/>
</dbReference>
<evidence type="ECO:0000313" key="1">
    <source>
        <dbReference type="EMBL" id="KAK3274581.1"/>
    </source>
</evidence>
<evidence type="ECO:0008006" key="3">
    <source>
        <dbReference type="Google" id="ProtNLM"/>
    </source>
</evidence>
<dbReference type="Gene3D" id="3.90.1410.10">
    <property type="entry name" value="set domain protein methyltransferase, domain 1"/>
    <property type="match status" value="1"/>
</dbReference>
<dbReference type="AlphaFoldDB" id="A0AAE0GBX2"/>
<dbReference type="InterPro" id="IPR050600">
    <property type="entry name" value="SETD3_SETD6_MTase"/>
</dbReference>
<gene>
    <name evidence="1" type="ORF">CYMTET_17241</name>
</gene>
<dbReference type="Proteomes" id="UP001190700">
    <property type="component" value="Unassembled WGS sequence"/>
</dbReference>
<protein>
    <recommendedName>
        <fullName evidence="3">SET domain-containing protein</fullName>
    </recommendedName>
</protein>
<comment type="caution">
    <text evidence="1">The sequence shown here is derived from an EMBL/GenBank/DDBJ whole genome shotgun (WGS) entry which is preliminary data.</text>
</comment>
<dbReference type="SUPFAM" id="SSF82199">
    <property type="entry name" value="SET domain"/>
    <property type="match status" value="1"/>
</dbReference>
<dbReference type="InterPro" id="IPR046341">
    <property type="entry name" value="SET_dom_sf"/>
</dbReference>